<dbReference type="AlphaFoldDB" id="A0AAC9UPA6"/>
<accession>A0AAC9UPA6</accession>
<dbReference type="Proteomes" id="UP000199749">
    <property type="component" value="Chromosome"/>
</dbReference>
<reference evidence="3 4" key="1">
    <citation type="submission" date="2017-07" db="EMBL/GenBank/DDBJ databases">
        <title>Lactobacillus curvatus MRS6 whole genome.</title>
        <authorList>
            <person name="Jans C."/>
            <person name="Lagler S."/>
            <person name="Lacroix C."/>
            <person name="Meile L."/>
            <person name="Stevens M.J.A."/>
        </authorList>
    </citation>
    <scope>NUCLEOTIDE SEQUENCE [LARGE SCALE GENOMIC DNA]</scope>
    <source>
        <strain evidence="3 4">MRS6</strain>
    </source>
</reference>
<evidence type="ECO:0000313" key="4">
    <source>
        <dbReference type="Proteomes" id="UP000199749"/>
    </source>
</evidence>
<organism evidence="3 4">
    <name type="scientific">Latilactobacillus curvatus</name>
    <name type="common">Lactobacillus curvatus</name>
    <dbReference type="NCBI Taxonomy" id="28038"/>
    <lineage>
        <taxon>Bacteria</taxon>
        <taxon>Bacillati</taxon>
        <taxon>Bacillota</taxon>
        <taxon>Bacilli</taxon>
        <taxon>Lactobacillales</taxon>
        <taxon>Lactobacillaceae</taxon>
        <taxon>Latilactobacillus</taxon>
    </lineage>
</organism>
<evidence type="ECO:0000259" key="2">
    <source>
        <dbReference type="Pfam" id="PF13731"/>
    </source>
</evidence>
<dbReference type="EMBL" id="CP022474">
    <property type="protein sequence ID" value="ASN59854.1"/>
    <property type="molecule type" value="Genomic_DNA"/>
</dbReference>
<protein>
    <submittedName>
        <fullName evidence="3">Cell surface protein</fullName>
    </submittedName>
</protein>
<sequence>MKTKLFSALALATMVAPTAMTVGSVSADAVAPQTSKADFTVVAKDPTNPTDPENGTLVLKSVPSFNFGTIKASDIYAGFNGKKAQADGILEVSDTRLGASDWTLTADMGQFADKDNQLKGSTLNLASTGSLGEDLATAIKDDASSVEVVKGNGSHGVDTFNMTAADSKLTMAANPTADLAKDEAFSTTINWNLSSTTPVAPEA</sequence>
<evidence type="ECO:0000313" key="3">
    <source>
        <dbReference type="EMBL" id="ASN59854.1"/>
    </source>
</evidence>
<feature type="domain" description="WxL" evidence="2">
    <location>
        <begin position="44"/>
        <end position="196"/>
    </location>
</feature>
<proteinExistence type="predicted"/>
<name>A0AAC9UPA6_LATCU</name>
<feature type="chain" id="PRO_5042230872" evidence="1">
    <location>
        <begin position="28"/>
        <end position="203"/>
    </location>
</feature>
<dbReference type="Pfam" id="PF13731">
    <property type="entry name" value="WxL"/>
    <property type="match status" value="1"/>
</dbReference>
<gene>
    <name evidence="3" type="ORF">CG419_04085</name>
</gene>
<feature type="signal peptide" evidence="1">
    <location>
        <begin position="1"/>
        <end position="27"/>
    </location>
</feature>
<evidence type="ECO:0000256" key="1">
    <source>
        <dbReference type="SAM" id="SignalP"/>
    </source>
</evidence>
<dbReference type="RefSeq" id="WP_089556562.1">
    <property type="nucleotide sequence ID" value="NZ_CP022474.1"/>
</dbReference>
<keyword evidence="1" id="KW-0732">Signal</keyword>
<dbReference type="InterPro" id="IPR027994">
    <property type="entry name" value="WxL_dom"/>
</dbReference>